<proteinExistence type="predicted"/>
<accession>A0AA39UUD5</accession>
<sequence length="516" mass="59157">MSLISVSDILGTNHAPNVHDCDVIQKSLSEQEQLLEQVRVQKADCEQQLLVVTQRETQIVKSIADHRTLLRASPIRSLPAELLGEIFLAHCADSHADDNSGTTLRKSRLLLLWVCTKWRDVALSTPRIWVALFVNCKRYPTEEVMSRISVLKRWVSSSGRLPLSIAFLFSEYRNAADYQINVFNTILAQLHRCKSFRGRISFDAHGTDSVRRAIDLDIPDAPMLESLTLGSYPIDEHTIGWRRKLYTKIPRLPHLNVDSAKGIASLSVKDMITVKLDCAVLSDLFYVVENATVLEELKVEYVDLPDRVSRHSRHNSRRLDRLFRLDFQRAADTAVNEFTDYVTLPSIKELTIRTTSAWPDVDAFTRFFKRSAYSLTQLIIEAPDGDKHGFLLAVLPLVPSLQVLHVETRTSYNMPPQSLPFPVLEYLTGKPKRQNLTALTDMKFSVQLRQMSSLKKLLDYRRTNWEKLGVARLDHLSVTIITSRLSAAQMKDRRQQMLEVFKPYKRARFKWAIESR</sequence>
<evidence type="ECO:0000313" key="1">
    <source>
        <dbReference type="EMBL" id="KAK0503698.1"/>
    </source>
</evidence>
<dbReference type="EMBL" id="JAUEPU010000003">
    <property type="protein sequence ID" value="KAK0503698.1"/>
    <property type="molecule type" value="Genomic_DNA"/>
</dbReference>
<dbReference type="AlphaFoldDB" id="A0AA39UUD5"/>
<keyword evidence="2" id="KW-1185">Reference proteome</keyword>
<name>A0AA39UUD5_9AGAR</name>
<evidence type="ECO:0008006" key="3">
    <source>
        <dbReference type="Google" id="ProtNLM"/>
    </source>
</evidence>
<gene>
    <name evidence="1" type="ORF">EDD18DRAFT_1099036</name>
</gene>
<evidence type="ECO:0000313" key="2">
    <source>
        <dbReference type="Proteomes" id="UP001175228"/>
    </source>
</evidence>
<dbReference type="Proteomes" id="UP001175228">
    <property type="component" value="Unassembled WGS sequence"/>
</dbReference>
<protein>
    <recommendedName>
        <fullName evidence="3">F-box domain-containing protein</fullName>
    </recommendedName>
</protein>
<reference evidence="1" key="1">
    <citation type="submission" date="2023-06" db="EMBL/GenBank/DDBJ databases">
        <authorList>
            <consortium name="Lawrence Berkeley National Laboratory"/>
            <person name="Ahrendt S."/>
            <person name="Sahu N."/>
            <person name="Indic B."/>
            <person name="Wong-Bajracharya J."/>
            <person name="Merenyi Z."/>
            <person name="Ke H.-M."/>
            <person name="Monk M."/>
            <person name="Kocsube S."/>
            <person name="Drula E."/>
            <person name="Lipzen A."/>
            <person name="Balint B."/>
            <person name="Henrissat B."/>
            <person name="Andreopoulos B."/>
            <person name="Martin F.M."/>
            <person name="Harder C.B."/>
            <person name="Rigling D."/>
            <person name="Ford K.L."/>
            <person name="Foster G.D."/>
            <person name="Pangilinan J."/>
            <person name="Papanicolaou A."/>
            <person name="Barry K."/>
            <person name="LaButti K."/>
            <person name="Viragh M."/>
            <person name="Koriabine M."/>
            <person name="Yan M."/>
            <person name="Riley R."/>
            <person name="Champramary S."/>
            <person name="Plett K.L."/>
            <person name="Tsai I.J."/>
            <person name="Slot J."/>
            <person name="Sipos G."/>
            <person name="Plett J."/>
            <person name="Nagy L.G."/>
            <person name="Grigoriev I.V."/>
        </authorList>
    </citation>
    <scope>NUCLEOTIDE SEQUENCE</scope>
    <source>
        <strain evidence="1">HWK02</strain>
    </source>
</reference>
<comment type="caution">
    <text evidence="1">The sequence shown here is derived from an EMBL/GenBank/DDBJ whole genome shotgun (WGS) entry which is preliminary data.</text>
</comment>
<organism evidence="1 2">
    <name type="scientific">Armillaria luteobubalina</name>
    <dbReference type="NCBI Taxonomy" id="153913"/>
    <lineage>
        <taxon>Eukaryota</taxon>
        <taxon>Fungi</taxon>
        <taxon>Dikarya</taxon>
        <taxon>Basidiomycota</taxon>
        <taxon>Agaricomycotina</taxon>
        <taxon>Agaricomycetes</taxon>
        <taxon>Agaricomycetidae</taxon>
        <taxon>Agaricales</taxon>
        <taxon>Marasmiineae</taxon>
        <taxon>Physalacriaceae</taxon>
        <taxon>Armillaria</taxon>
    </lineage>
</organism>